<keyword evidence="11" id="KW-1185">Reference proteome</keyword>
<dbReference type="GO" id="GO:0006071">
    <property type="term" value="P:glycerol metabolic process"/>
    <property type="evidence" value="ECO:0007669"/>
    <property type="project" value="TreeGrafter"/>
</dbReference>
<evidence type="ECO:0000313" key="11">
    <source>
        <dbReference type="Proteomes" id="UP001165092"/>
    </source>
</evidence>
<dbReference type="Pfam" id="PF02782">
    <property type="entry name" value="FGGY_C"/>
    <property type="match status" value="1"/>
</dbReference>
<organism evidence="10 11">
    <name type="scientific">Nocardiopsis ansamitocini</name>
    <dbReference type="NCBI Taxonomy" id="1670832"/>
    <lineage>
        <taxon>Bacteria</taxon>
        <taxon>Bacillati</taxon>
        <taxon>Actinomycetota</taxon>
        <taxon>Actinomycetes</taxon>
        <taxon>Streptosporangiales</taxon>
        <taxon>Nocardiopsidaceae</taxon>
        <taxon>Nocardiopsis</taxon>
    </lineage>
</organism>
<dbReference type="GO" id="GO:0004370">
    <property type="term" value="F:glycerol kinase activity"/>
    <property type="evidence" value="ECO:0007669"/>
    <property type="project" value="TreeGrafter"/>
</dbReference>
<evidence type="ECO:0000259" key="9">
    <source>
        <dbReference type="Pfam" id="PF02782"/>
    </source>
</evidence>
<protein>
    <submittedName>
        <fullName evidence="10">Rhamnulokinase</fullName>
    </submittedName>
</protein>
<dbReference type="CDD" id="cd07771">
    <property type="entry name" value="ASKHA_NBD_FGGY_RhaB-like"/>
    <property type="match status" value="1"/>
</dbReference>
<keyword evidence="6" id="KW-1015">Disulfide bond</keyword>
<dbReference type="GO" id="GO:0005524">
    <property type="term" value="F:ATP binding"/>
    <property type="evidence" value="ECO:0007669"/>
    <property type="project" value="UniProtKB-KW"/>
</dbReference>
<evidence type="ECO:0000256" key="5">
    <source>
        <dbReference type="ARBA" id="ARBA00022840"/>
    </source>
</evidence>
<evidence type="ECO:0000256" key="7">
    <source>
        <dbReference type="ARBA" id="ARBA00023308"/>
    </source>
</evidence>
<evidence type="ECO:0000313" key="10">
    <source>
        <dbReference type="EMBL" id="GLU48543.1"/>
    </source>
</evidence>
<keyword evidence="7" id="KW-0684">Rhamnose metabolism</keyword>
<evidence type="ECO:0000256" key="2">
    <source>
        <dbReference type="ARBA" id="ARBA00022679"/>
    </source>
</evidence>
<accession>A0A9W6UJI3</accession>
<dbReference type="InterPro" id="IPR018484">
    <property type="entry name" value="FGGY_N"/>
</dbReference>
<dbReference type="RefSeq" id="WP_285760015.1">
    <property type="nucleotide sequence ID" value="NZ_BSQG01000004.1"/>
</dbReference>
<dbReference type="GO" id="GO:0008993">
    <property type="term" value="F:rhamnulokinase activity"/>
    <property type="evidence" value="ECO:0007669"/>
    <property type="project" value="InterPro"/>
</dbReference>
<reference evidence="10" key="1">
    <citation type="submission" date="2023-02" db="EMBL/GenBank/DDBJ databases">
        <title>Nocardiopsis ansamitocini NBRC 112285.</title>
        <authorList>
            <person name="Ichikawa N."/>
            <person name="Sato H."/>
            <person name="Tonouchi N."/>
        </authorList>
    </citation>
    <scope>NUCLEOTIDE SEQUENCE</scope>
    <source>
        <strain evidence="10">NBRC 112285</strain>
    </source>
</reference>
<comment type="similarity">
    <text evidence="1">Belongs to the FGGY kinase family.</text>
</comment>
<keyword evidence="4" id="KW-0418">Kinase</keyword>
<dbReference type="EMBL" id="BSQG01000004">
    <property type="protein sequence ID" value="GLU48543.1"/>
    <property type="molecule type" value="Genomic_DNA"/>
</dbReference>
<dbReference type="Gene3D" id="3.30.420.40">
    <property type="match status" value="2"/>
</dbReference>
<dbReference type="PANTHER" id="PTHR10196:SF93">
    <property type="entry name" value="L-RHAMNULOKINASE"/>
    <property type="match status" value="1"/>
</dbReference>
<dbReference type="AlphaFoldDB" id="A0A9W6UJI3"/>
<sequence length="484" mass="50762">MTEPRSFAAVDLGASSGRVVVGRVGGAELALEQAHRFPNEPVRLPGGLHWDMLGLYREVLRGLRLAAGHRPVSVGVDSWAVDYGLLDATGALLGLPHHYRDTRTDGVAARTAEELGSERLYALTGMQFLPFTTVFQLAAARDSAALDAAATLLLVPDLVNYWLTGQIGAEVTNASTTGMLDAATRAWLPGLAEAVGARPALLPPLREPGTTVGELLADPARSTGLTGTPVVSVASHDTASAVIGVPATTPEFGYISCGTWSLAGLELDAPLRTEGARRANFTNELGVDDTTRFLRNVMGLWLVSESMRTWGLDAAALPALVDRAAAAPAFAALVDPDDPRFLAPGDIPARIDAYCRETGQTPPRGRAAVLRCILESLALAHRRTLRTAAVLTGRDLRVVHIVGGGARNALLCQLTADALGLPVLAGPVEATAIGNVMVQARAAGLVGDLAGMRALIAATQEVRRYEPRGAEADWAAAAARIGWE</sequence>
<evidence type="ECO:0000256" key="6">
    <source>
        <dbReference type="ARBA" id="ARBA00023157"/>
    </source>
</evidence>
<feature type="domain" description="Carbohydrate kinase FGGY N-terminal" evidence="8">
    <location>
        <begin position="9"/>
        <end position="244"/>
    </location>
</feature>
<evidence type="ECO:0000259" key="8">
    <source>
        <dbReference type="Pfam" id="PF00370"/>
    </source>
</evidence>
<proteinExistence type="inferred from homology"/>
<evidence type="ECO:0000256" key="4">
    <source>
        <dbReference type="ARBA" id="ARBA00022777"/>
    </source>
</evidence>
<dbReference type="GO" id="GO:0005829">
    <property type="term" value="C:cytosol"/>
    <property type="evidence" value="ECO:0007669"/>
    <property type="project" value="TreeGrafter"/>
</dbReference>
<evidence type="ECO:0000256" key="3">
    <source>
        <dbReference type="ARBA" id="ARBA00022741"/>
    </source>
</evidence>
<feature type="domain" description="Carbohydrate kinase FGGY C-terminal" evidence="9">
    <location>
        <begin position="253"/>
        <end position="443"/>
    </location>
</feature>
<dbReference type="Pfam" id="PF00370">
    <property type="entry name" value="FGGY_N"/>
    <property type="match status" value="1"/>
</dbReference>
<dbReference type="InterPro" id="IPR018485">
    <property type="entry name" value="FGGY_C"/>
</dbReference>
<dbReference type="SUPFAM" id="SSF53067">
    <property type="entry name" value="Actin-like ATPase domain"/>
    <property type="match status" value="2"/>
</dbReference>
<keyword evidence="2" id="KW-0808">Transferase</keyword>
<evidence type="ECO:0000256" key="1">
    <source>
        <dbReference type="ARBA" id="ARBA00009156"/>
    </source>
</evidence>
<dbReference type="PANTHER" id="PTHR10196">
    <property type="entry name" value="SUGAR KINASE"/>
    <property type="match status" value="1"/>
</dbReference>
<gene>
    <name evidence="10" type="primary">rhaB</name>
    <name evidence="10" type="ORF">Nans01_28940</name>
</gene>
<keyword evidence="3" id="KW-0547">Nucleotide-binding</keyword>
<dbReference type="InterPro" id="IPR043129">
    <property type="entry name" value="ATPase_NBD"/>
</dbReference>
<dbReference type="GO" id="GO:0019301">
    <property type="term" value="P:rhamnose catabolic process"/>
    <property type="evidence" value="ECO:0007669"/>
    <property type="project" value="InterPro"/>
</dbReference>
<comment type="caution">
    <text evidence="10">The sequence shown here is derived from an EMBL/GenBank/DDBJ whole genome shotgun (WGS) entry which is preliminary data.</text>
</comment>
<name>A0A9W6UJI3_9ACTN</name>
<keyword evidence="5" id="KW-0067">ATP-binding</keyword>
<dbReference type="Proteomes" id="UP001165092">
    <property type="component" value="Unassembled WGS sequence"/>
</dbReference>
<dbReference type="InterPro" id="IPR013449">
    <property type="entry name" value="Rhamnulokinase"/>
</dbReference>